<proteinExistence type="predicted"/>
<feature type="compositionally biased region" description="Polar residues" evidence="1">
    <location>
        <begin position="273"/>
        <end position="287"/>
    </location>
</feature>
<dbReference type="Proteomes" id="UP000305067">
    <property type="component" value="Unassembled WGS sequence"/>
</dbReference>
<protein>
    <recommendedName>
        <fullName evidence="2">VPS9 domain-containing protein</fullName>
    </recommendedName>
</protein>
<feature type="compositionally biased region" description="Acidic residues" evidence="1">
    <location>
        <begin position="924"/>
        <end position="957"/>
    </location>
</feature>
<sequence length="1089" mass="114781">MSLLPPSTTSRASSRSPSPSRPESLLAHPLLASPSTSTFVTSSPNAPANAADPAQTPPKYLPYTPRGHRGATTAINTTSQATSTPPSSIGQQNGKNLQRKLQITNLQSTAQGLGLDVGSVGWAVLEWLMTPATSVNNEQKEIWDAISLGKVTLLLPLEQASGSALSAEFVKDHVALISGDKSQAITLSGLRGYLEETKLTVISSLSPSHPTFSALLALDTRDAAFDSLPPLPLLSSDAFNRLPTYTLPTHTSSLLIPSPNPPALPPRPVAAPNSTPGSGHSRLSTLASLFGGRGTAPVTPQPSNSDPLGGAQTASALASPSTPAVSLITQVAGYTCTVSIVRAFVGAKLDHHIKTSITGALALQDSEKEIQLEKDDLDWVSSRTYEIASPLLPLLKVKSMSPVRRVSRRTKQDGNPAAVGQHSSSEVWNVPFYDFDCQLDGGGKTSLLNAVQDGYDAVEQGIRDRLLKGSGDVEAKKQHAEDVDKTVGHLMTIVESSVCELLYDRLFGGVEDGAHDKALQQRALSLSSIMGLKELGLTVKQVIPASEGDALEVEEDGESGIEVVDGIVAQCAQVLSRLDDDTARTPGVKARLLVEAHRVFVEGFSNASTHRVWVEAHDEPEAQPESMAEVELVSSPEKKEEKPKPVITSPPPLSSDLLLPLLIYTILRYPEVCTSHLLSNLLFVQRFRCEDALPTDGSRTGRGEEAFCLVNLVAGVEYVVSLSAPSSSAEDASDSIAIPGAKTPPSPMALFHHSPTAASTKSLPPNSHPNTPSSIFGTSLPSDLNITSLRDIDMGAALKGRVDDITGGANRVISGVVGSSFGILKSLTQRQQDPGDGSVATSGNLALAGSDVDGTGAPVERPGALGILTGRVPSTSSGLSSIRNMLPSRLAPSGPVAEDTGRPLLVVSGSRPGSLRAPQSDTEGATDDETDSDEDQEGEDSGDGEDGDDDESDEDDDGKPYEPDTRSIRSFESMMRSSSANAKKRKGKKGRKTLSDRLADVSSGLAALKGSPRNSILPGSPVFIPPPSPVSSSHLLHQPRLQAISPPNDRFMNCDPEDLRIGEVGELLLDYRRLVEEMRAAGAFASAHP</sequence>
<name>A0A5C3R6Q0_9AGAR</name>
<dbReference type="InterPro" id="IPR003123">
    <property type="entry name" value="VPS9"/>
</dbReference>
<gene>
    <name evidence="3" type="ORF">BDV98DRAFT_599265</name>
</gene>
<evidence type="ECO:0000313" key="3">
    <source>
        <dbReference type="EMBL" id="TFL06904.1"/>
    </source>
</evidence>
<organism evidence="3 4">
    <name type="scientific">Pterulicium gracile</name>
    <dbReference type="NCBI Taxonomy" id="1884261"/>
    <lineage>
        <taxon>Eukaryota</taxon>
        <taxon>Fungi</taxon>
        <taxon>Dikarya</taxon>
        <taxon>Basidiomycota</taxon>
        <taxon>Agaricomycotina</taxon>
        <taxon>Agaricomycetes</taxon>
        <taxon>Agaricomycetidae</taxon>
        <taxon>Agaricales</taxon>
        <taxon>Pleurotineae</taxon>
        <taxon>Pterulaceae</taxon>
        <taxon>Pterulicium</taxon>
    </lineage>
</organism>
<dbReference type="Pfam" id="PF02204">
    <property type="entry name" value="VPS9"/>
    <property type="match status" value="1"/>
</dbReference>
<dbReference type="PROSITE" id="PS51205">
    <property type="entry name" value="VPS9"/>
    <property type="match status" value="1"/>
</dbReference>
<evidence type="ECO:0000259" key="2">
    <source>
        <dbReference type="PROSITE" id="PS51205"/>
    </source>
</evidence>
<feature type="region of interest" description="Disordered" evidence="1">
    <location>
        <begin position="890"/>
        <end position="1049"/>
    </location>
</feature>
<feature type="region of interest" description="Disordered" evidence="1">
    <location>
        <begin position="1"/>
        <end position="71"/>
    </location>
</feature>
<evidence type="ECO:0000256" key="1">
    <source>
        <dbReference type="SAM" id="MobiDB-lite"/>
    </source>
</evidence>
<reference evidence="3 4" key="1">
    <citation type="journal article" date="2019" name="Nat. Ecol. Evol.">
        <title>Megaphylogeny resolves global patterns of mushroom evolution.</title>
        <authorList>
            <person name="Varga T."/>
            <person name="Krizsan K."/>
            <person name="Foldi C."/>
            <person name="Dima B."/>
            <person name="Sanchez-Garcia M."/>
            <person name="Sanchez-Ramirez S."/>
            <person name="Szollosi G.J."/>
            <person name="Szarkandi J.G."/>
            <person name="Papp V."/>
            <person name="Albert L."/>
            <person name="Andreopoulos W."/>
            <person name="Angelini C."/>
            <person name="Antonin V."/>
            <person name="Barry K.W."/>
            <person name="Bougher N.L."/>
            <person name="Buchanan P."/>
            <person name="Buyck B."/>
            <person name="Bense V."/>
            <person name="Catcheside P."/>
            <person name="Chovatia M."/>
            <person name="Cooper J."/>
            <person name="Damon W."/>
            <person name="Desjardin D."/>
            <person name="Finy P."/>
            <person name="Geml J."/>
            <person name="Haridas S."/>
            <person name="Hughes K."/>
            <person name="Justo A."/>
            <person name="Karasinski D."/>
            <person name="Kautmanova I."/>
            <person name="Kiss B."/>
            <person name="Kocsube S."/>
            <person name="Kotiranta H."/>
            <person name="LaButti K.M."/>
            <person name="Lechner B.E."/>
            <person name="Liimatainen K."/>
            <person name="Lipzen A."/>
            <person name="Lukacs Z."/>
            <person name="Mihaltcheva S."/>
            <person name="Morgado L.N."/>
            <person name="Niskanen T."/>
            <person name="Noordeloos M.E."/>
            <person name="Ohm R.A."/>
            <person name="Ortiz-Santana B."/>
            <person name="Ovrebo C."/>
            <person name="Racz N."/>
            <person name="Riley R."/>
            <person name="Savchenko A."/>
            <person name="Shiryaev A."/>
            <person name="Soop K."/>
            <person name="Spirin V."/>
            <person name="Szebenyi C."/>
            <person name="Tomsovsky M."/>
            <person name="Tulloss R.E."/>
            <person name="Uehling J."/>
            <person name="Grigoriev I.V."/>
            <person name="Vagvolgyi C."/>
            <person name="Papp T."/>
            <person name="Martin F.M."/>
            <person name="Miettinen O."/>
            <person name="Hibbett D.S."/>
            <person name="Nagy L.G."/>
        </authorList>
    </citation>
    <scope>NUCLEOTIDE SEQUENCE [LARGE SCALE GENOMIC DNA]</scope>
    <source>
        <strain evidence="3 4">CBS 309.79</strain>
    </source>
</reference>
<dbReference type="AlphaFoldDB" id="A0A5C3R6Q0"/>
<dbReference type="SUPFAM" id="SSF109993">
    <property type="entry name" value="VPS9 domain"/>
    <property type="match status" value="1"/>
</dbReference>
<feature type="compositionally biased region" description="Basic and acidic residues" evidence="1">
    <location>
        <begin position="958"/>
        <end position="969"/>
    </location>
</feature>
<dbReference type="OrthoDB" id="10264848at2759"/>
<dbReference type="Gene3D" id="1.20.1050.80">
    <property type="entry name" value="VPS9 domain"/>
    <property type="match status" value="1"/>
</dbReference>
<feature type="region of interest" description="Disordered" evidence="1">
    <location>
        <begin position="252"/>
        <end position="316"/>
    </location>
</feature>
<feature type="compositionally biased region" description="Low complexity" evidence="1">
    <location>
        <begin position="1"/>
        <end position="54"/>
    </location>
</feature>
<dbReference type="PANTHER" id="PTHR24216:SF65">
    <property type="entry name" value="PAXILLIN-LIKE PROTEIN 1"/>
    <property type="match status" value="1"/>
</dbReference>
<keyword evidence="4" id="KW-1185">Reference proteome</keyword>
<dbReference type="PANTHER" id="PTHR24216">
    <property type="entry name" value="PAXILLIN-RELATED"/>
    <property type="match status" value="1"/>
</dbReference>
<evidence type="ECO:0000313" key="4">
    <source>
        <dbReference type="Proteomes" id="UP000305067"/>
    </source>
</evidence>
<feature type="domain" description="VPS9" evidence="2">
    <location>
        <begin position="513"/>
        <end position="728"/>
    </location>
</feature>
<dbReference type="InterPro" id="IPR037191">
    <property type="entry name" value="VPS9_dom_sf"/>
</dbReference>
<feature type="compositionally biased region" description="Basic residues" evidence="1">
    <location>
        <begin position="982"/>
        <end position="992"/>
    </location>
</feature>
<feature type="compositionally biased region" description="Pro residues" evidence="1">
    <location>
        <begin position="258"/>
        <end position="269"/>
    </location>
</feature>
<dbReference type="EMBL" id="ML178814">
    <property type="protein sequence ID" value="TFL06904.1"/>
    <property type="molecule type" value="Genomic_DNA"/>
</dbReference>
<accession>A0A5C3R6Q0</accession>